<dbReference type="InterPro" id="IPR011330">
    <property type="entry name" value="Glyco_hydro/deAcase_b/a-brl"/>
</dbReference>
<evidence type="ECO:0000256" key="6">
    <source>
        <dbReference type="ARBA" id="ARBA00022729"/>
    </source>
</evidence>
<dbReference type="InterPro" id="IPR015341">
    <property type="entry name" value="Glyco_hydro_38_cen"/>
</dbReference>
<dbReference type="EC" id="3.2.1.24" evidence="4"/>
<evidence type="ECO:0000256" key="10">
    <source>
        <dbReference type="SAM" id="Phobius"/>
    </source>
</evidence>
<evidence type="ECO:0000256" key="4">
    <source>
        <dbReference type="ARBA" id="ARBA00012752"/>
    </source>
</evidence>
<dbReference type="SMART" id="SM00872">
    <property type="entry name" value="Alpha-mann_mid"/>
    <property type="match status" value="1"/>
</dbReference>
<comment type="cofactor">
    <cofactor evidence="2">
        <name>Zn(2+)</name>
        <dbReference type="ChEBI" id="CHEBI:29105"/>
    </cofactor>
</comment>
<dbReference type="FunFam" id="3.20.110.10:FF:000017">
    <property type="entry name" value="Alpha-mannosidase D"/>
    <property type="match status" value="1"/>
</dbReference>
<protein>
    <recommendedName>
        <fullName evidence="4">alpha-mannosidase</fullName>
        <ecNumber evidence="4">3.2.1.24</ecNumber>
    </recommendedName>
</protein>
<evidence type="ECO:0000256" key="8">
    <source>
        <dbReference type="ARBA" id="ARBA00022833"/>
    </source>
</evidence>
<evidence type="ECO:0000313" key="13">
    <source>
        <dbReference type="Proteomes" id="UP000001064"/>
    </source>
</evidence>
<dbReference type="Gene3D" id="3.20.110.10">
    <property type="entry name" value="Glycoside hydrolase 38, N terminal domain"/>
    <property type="match status" value="1"/>
</dbReference>
<evidence type="ECO:0000256" key="1">
    <source>
        <dbReference type="ARBA" id="ARBA00000365"/>
    </source>
</evidence>
<dbReference type="GeneID" id="10509778"/>
<dbReference type="GO" id="GO:0046872">
    <property type="term" value="F:metal ion binding"/>
    <property type="evidence" value="ECO:0007669"/>
    <property type="project" value="UniProtKB-KW"/>
</dbReference>
<dbReference type="GO" id="GO:0030246">
    <property type="term" value="F:carbohydrate binding"/>
    <property type="evidence" value="ECO:0007669"/>
    <property type="project" value="InterPro"/>
</dbReference>
<dbReference type="InterPro" id="IPR050843">
    <property type="entry name" value="Glycosyl_Hydrlase_38"/>
</dbReference>
<dbReference type="EMBL" id="GL870954">
    <property type="protein sequence ID" value="EGC39653.1"/>
    <property type="molecule type" value="Genomic_DNA"/>
</dbReference>
<organism evidence="12 13">
    <name type="scientific">Dictyostelium purpureum</name>
    <name type="common">Slime mold</name>
    <dbReference type="NCBI Taxonomy" id="5786"/>
    <lineage>
        <taxon>Eukaryota</taxon>
        <taxon>Amoebozoa</taxon>
        <taxon>Evosea</taxon>
        <taxon>Eumycetozoa</taxon>
        <taxon>Dictyostelia</taxon>
        <taxon>Dictyosteliales</taxon>
        <taxon>Dictyosteliaceae</taxon>
        <taxon>Dictyostelium</taxon>
    </lineage>
</organism>
<evidence type="ECO:0000256" key="3">
    <source>
        <dbReference type="ARBA" id="ARBA00009792"/>
    </source>
</evidence>
<keyword evidence="13" id="KW-1185">Reference proteome</keyword>
<dbReference type="eggNOG" id="KOG1958">
    <property type="taxonomic scope" value="Eukaryota"/>
</dbReference>
<keyword evidence="10" id="KW-0472">Membrane</keyword>
<dbReference type="InParanoid" id="F0Z8X6"/>
<keyword evidence="9" id="KW-0326">Glycosidase</keyword>
<comment type="similarity">
    <text evidence="3">Belongs to the glycosyl hydrolase 38 family.</text>
</comment>
<keyword evidence="7" id="KW-0378">Hydrolase</keyword>
<dbReference type="CDD" id="cd00451">
    <property type="entry name" value="GH38N_AMII_euk"/>
    <property type="match status" value="1"/>
</dbReference>
<dbReference type="InterPro" id="IPR011013">
    <property type="entry name" value="Gal_mutarotase_sf_dom"/>
</dbReference>
<dbReference type="AlphaFoldDB" id="F0Z8X6"/>
<dbReference type="KEGG" id="dpp:DICPUDRAFT_45100"/>
<reference evidence="13" key="1">
    <citation type="journal article" date="2011" name="Genome Biol.">
        <title>Comparative genomics of the social amoebae Dictyostelium discoideum and Dictyostelium purpureum.</title>
        <authorList>
            <consortium name="US DOE Joint Genome Institute (JGI-PGF)"/>
            <person name="Sucgang R."/>
            <person name="Kuo A."/>
            <person name="Tian X."/>
            <person name="Salerno W."/>
            <person name="Parikh A."/>
            <person name="Feasley C.L."/>
            <person name="Dalin E."/>
            <person name="Tu H."/>
            <person name="Huang E."/>
            <person name="Barry K."/>
            <person name="Lindquist E."/>
            <person name="Shapiro H."/>
            <person name="Bruce D."/>
            <person name="Schmutz J."/>
            <person name="Salamov A."/>
            <person name="Fey P."/>
            <person name="Gaudet P."/>
            <person name="Anjard C."/>
            <person name="Babu M.M."/>
            <person name="Basu S."/>
            <person name="Bushmanova Y."/>
            <person name="van der Wel H."/>
            <person name="Katoh-Kurasawa M."/>
            <person name="Dinh C."/>
            <person name="Coutinho P.M."/>
            <person name="Saito T."/>
            <person name="Elias M."/>
            <person name="Schaap P."/>
            <person name="Kay R.R."/>
            <person name="Henrissat B."/>
            <person name="Eichinger L."/>
            <person name="Rivero F."/>
            <person name="Putnam N.H."/>
            <person name="West C.M."/>
            <person name="Loomis W.F."/>
            <person name="Chisholm R.L."/>
            <person name="Shaulsky G."/>
            <person name="Strassmann J.E."/>
            <person name="Queller D.C."/>
            <person name="Kuspa A."/>
            <person name="Grigoriev I.V."/>
        </authorList>
    </citation>
    <scope>NUCLEOTIDE SEQUENCE [LARGE SCALE GENOMIC DNA]</scope>
    <source>
        <strain evidence="13">QSDP1</strain>
    </source>
</reference>
<dbReference type="InterPro" id="IPR037094">
    <property type="entry name" value="Glyco_hydro_38_cen_sf"/>
</dbReference>
<dbReference type="GO" id="GO:0005764">
    <property type="term" value="C:lysosome"/>
    <property type="evidence" value="ECO:0000318"/>
    <property type="project" value="GO_Central"/>
</dbReference>
<dbReference type="SUPFAM" id="SSF88713">
    <property type="entry name" value="Glycoside hydrolase/deacetylase"/>
    <property type="match status" value="1"/>
</dbReference>
<dbReference type="OMA" id="GDPPEFY"/>
<dbReference type="Pfam" id="PF01074">
    <property type="entry name" value="Glyco_hydro_38N"/>
    <property type="match status" value="1"/>
</dbReference>
<evidence type="ECO:0000256" key="2">
    <source>
        <dbReference type="ARBA" id="ARBA00001947"/>
    </source>
</evidence>
<dbReference type="FunCoup" id="F0Z8X6">
    <property type="interactions" value="5"/>
</dbReference>
<dbReference type="SUPFAM" id="SSF74650">
    <property type="entry name" value="Galactose mutarotase-like"/>
    <property type="match status" value="1"/>
</dbReference>
<dbReference type="FunFam" id="2.70.98.30:FF:000012">
    <property type="entry name" value="Alpha-mannosidase"/>
    <property type="match status" value="1"/>
</dbReference>
<keyword evidence="5" id="KW-0479">Metal-binding</keyword>
<dbReference type="SUPFAM" id="SSF88688">
    <property type="entry name" value="Families 57/38 glycoside transferase middle domain"/>
    <property type="match status" value="1"/>
</dbReference>
<dbReference type="InterPro" id="IPR027291">
    <property type="entry name" value="Glyco_hydro_38_N_sf"/>
</dbReference>
<dbReference type="RefSeq" id="XP_003283874.1">
    <property type="nucleotide sequence ID" value="XM_003283826.1"/>
</dbReference>
<dbReference type="PANTHER" id="PTHR11607">
    <property type="entry name" value="ALPHA-MANNOSIDASE"/>
    <property type="match status" value="1"/>
</dbReference>
<evidence type="ECO:0000256" key="5">
    <source>
        <dbReference type="ARBA" id="ARBA00022723"/>
    </source>
</evidence>
<dbReference type="InterPro" id="IPR000602">
    <property type="entry name" value="Glyco_hydro_38_N"/>
</dbReference>
<dbReference type="Proteomes" id="UP000001064">
    <property type="component" value="Unassembled WGS sequence"/>
</dbReference>
<keyword evidence="8" id="KW-0862">Zinc</keyword>
<dbReference type="Gene3D" id="2.60.40.1360">
    <property type="match status" value="1"/>
</dbReference>
<dbReference type="GO" id="GO:0006013">
    <property type="term" value="P:mannose metabolic process"/>
    <property type="evidence" value="ECO:0007669"/>
    <property type="project" value="InterPro"/>
</dbReference>
<dbReference type="Pfam" id="PF09261">
    <property type="entry name" value="Alpha-mann_mid"/>
    <property type="match status" value="1"/>
</dbReference>
<dbReference type="Gene3D" id="1.20.1270.50">
    <property type="entry name" value="Glycoside hydrolase family 38, central domain"/>
    <property type="match status" value="1"/>
</dbReference>
<evidence type="ECO:0000256" key="9">
    <source>
        <dbReference type="ARBA" id="ARBA00023295"/>
    </source>
</evidence>
<comment type="catalytic activity">
    <reaction evidence="1">
        <text>Hydrolysis of terminal, non-reducing alpha-D-mannose residues in alpha-D-mannosides.</text>
        <dbReference type="EC" id="3.2.1.24"/>
    </reaction>
</comment>
<keyword evidence="10" id="KW-0812">Transmembrane</keyword>
<dbReference type="Gene3D" id="2.70.98.30">
    <property type="entry name" value="Golgi alpha-mannosidase II, domain 4"/>
    <property type="match status" value="1"/>
</dbReference>
<keyword evidence="10" id="KW-1133">Transmembrane helix</keyword>
<dbReference type="VEuPathDB" id="AmoebaDB:DICPUDRAFT_45100"/>
<feature type="transmembrane region" description="Helical" evidence="10">
    <location>
        <begin position="1072"/>
        <end position="1095"/>
    </location>
</feature>
<evidence type="ECO:0000259" key="11">
    <source>
        <dbReference type="SMART" id="SM00872"/>
    </source>
</evidence>
<dbReference type="InterPro" id="IPR028995">
    <property type="entry name" value="Glyco_hydro_57/38_cen_sf"/>
</dbReference>
<evidence type="ECO:0000313" key="12">
    <source>
        <dbReference type="EMBL" id="EGC39653.1"/>
    </source>
</evidence>
<name>F0Z8X6_DICPU</name>
<dbReference type="GO" id="GO:0004559">
    <property type="term" value="F:alpha-mannosidase activity"/>
    <property type="evidence" value="ECO:0000318"/>
    <property type="project" value="GO_Central"/>
</dbReference>
<keyword evidence="6" id="KW-0732">Signal</keyword>
<sequence length="1099" mass="128433">MKKKILFFLFFLKIVFFINYFTYNNNNNNNNAPDIDTDNSAQFLNNINLKTNKKLLSYNNEPLEVHLIPHSHCDASWLKTFDEYMEFKVNNILTGVVNELNNDIEKKFNWAEIGFFSNWYNKQDKYTKEIVKKLIASKQLEFISGGWVQNDEATANLDDVIEQMTQGHMWLKDNFNVTVHYGWQIDPFGYSSLTPTLFSKMGFKGLIINRVSDSVRQYMKNTQQMDFLWKGSETLDKDSELIVSTLDSHYSYPDAIKPSNMYFYKDRARMFANQLKNIARTRNTNIIPITLGDDFNYVSASFEFSSNDEWINYMQENLEEFGLKKIGYSTLSEYFEALQNKLISTNTALHLYNKDFFPYSTGFYQYWTGYYSTRPVLKRQIRETSDLLRNSESLYTFAKAQYSSNSMAQKRFNSLQDYLEFTRNEVSLAQHHDTVTGTSRNYVLKDIYERLKNSRVKTYNVISNSIEYLLNKNQIPVNETFEYQNVVDLTLLNSQEAYSIVFHNSLGWSTKKHASIRIKANKDQVNSLKMYDLASNKSIPIQIIPLNDLNNECQYQLDEYILFAIVSIPALGLNTYTLNFEEDPSKQTDSLSIGRVLDTNSNVPTFETDRYTITFKKNGHLETILDKKSGTLKKVNQYFREYHTQRGGTYIFNAGPIDEYLESPSRIIFYDGPLVSQLTIIYNKNSTDVMDCNETSMVTQRIYKCPTKDASFLPTENYLETGYSIIGEMNKERTIHYKVESVSNRNDEFFTDNGLETRKRIHQKSSVTSNYYPTLHYVNIKDQDKNQQFTVYVDRSVGVTSTGGDIEIMFHRTIEFDDQKGLGWASRDSSRSDGKFYFNFDSIDNQKQNEKRISLEINHPVMYMAKKISNLQSYRSNYNSEFSPLAKDLPDNIHLQSLKTYSNNRVGLRLFNFKVNDDSEQSQQPLNIDLFSLFKTRTFKEKGLSFMDYSNNNFINDFKTKKDNNFPIKSGESEYIFKKSNNNNNNNNNNIKINPLEIKSYFIDLNNNNNNIYNDNNIIFNSVVVDKLVEDSRYPYDFSIYPISLASYDDNGKYIIIITKNKGSNYFGNIRLLLYLLELFFVLFIFSVLIVHLLIKNFY</sequence>
<dbReference type="FunFam" id="1.20.1270.50:FF:000001">
    <property type="entry name" value="Alpha-mannosidase"/>
    <property type="match status" value="1"/>
</dbReference>
<feature type="domain" description="Glycoside hydrolase family 38 central" evidence="11">
    <location>
        <begin position="365"/>
        <end position="451"/>
    </location>
</feature>
<accession>F0Z8X6</accession>
<dbReference type="PANTHER" id="PTHR11607:SF39">
    <property type="entry name" value="ALPHA-MANNOSIDASE D-RELATED"/>
    <property type="match status" value="1"/>
</dbReference>
<dbReference type="OrthoDB" id="10261055at2759"/>
<evidence type="ECO:0000256" key="7">
    <source>
        <dbReference type="ARBA" id="ARBA00022801"/>
    </source>
</evidence>
<dbReference type="STRING" id="5786.F0Z8X6"/>
<proteinExistence type="inferred from homology"/>
<gene>
    <name evidence="12" type="ORF">DICPUDRAFT_45100</name>
</gene>